<dbReference type="EMBL" id="CAICTM010000070">
    <property type="protein sequence ID" value="CAB9499906.1"/>
    <property type="molecule type" value="Genomic_DNA"/>
</dbReference>
<keyword evidence="2" id="KW-1185">Reference proteome</keyword>
<gene>
    <name evidence="1" type="ORF">SEMRO_71_G039500.1</name>
</gene>
<organism evidence="1 2">
    <name type="scientific">Seminavis robusta</name>
    <dbReference type="NCBI Taxonomy" id="568900"/>
    <lineage>
        <taxon>Eukaryota</taxon>
        <taxon>Sar</taxon>
        <taxon>Stramenopiles</taxon>
        <taxon>Ochrophyta</taxon>
        <taxon>Bacillariophyta</taxon>
        <taxon>Bacillariophyceae</taxon>
        <taxon>Bacillariophycidae</taxon>
        <taxon>Naviculales</taxon>
        <taxon>Naviculaceae</taxon>
        <taxon>Seminavis</taxon>
    </lineage>
</organism>
<proteinExistence type="predicted"/>
<accession>A0A9N8DFT9</accession>
<dbReference type="Proteomes" id="UP001153069">
    <property type="component" value="Unassembled WGS sequence"/>
</dbReference>
<evidence type="ECO:0000313" key="1">
    <source>
        <dbReference type="EMBL" id="CAB9499906.1"/>
    </source>
</evidence>
<sequence>MGNKSSTESLVSKDPDRYFPVPREQYLRLGLDSPPENGYDDFLKLVWCRDMKYEKQQEKKAAKEGKTDVVIDKKYYLCIVGTYEPYGKNVPPINLNKHGYKALPKWTDPDHKEEILRNGYFFQNDEFILQHYPQAIKPAEDYPYVEQFVKGYQHWNNGQQPTNDQIREHKITVAVSIMRDISRLEEAGEDDNETLQRFKDILLSMDLDSELQKECDSRIGEKKDGDAAE</sequence>
<protein>
    <submittedName>
        <fullName evidence="1">Uncharacterized protein</fullName>
    </submittedName>
</protein>
<evidence type="ECO:0000313" key="2">
    <source>
        <dbReference type="Proteomes" id="UP001153069"/>
    </source>
</evidence>
<dbReference type="AlphaFoldDB" id="A0A9N8DFT9"/>
<reference evidence="1" key="1">
    <citation type="submission" date="2020-06" db="EMBL/GenBank/DDBJ databases">
        <authorList>
            <consortium name="Plant Systems Biology data submission"/>
        </authorList>
    </citation>
    <scope>NUCLEOTIDE SEQUENCE</scope>
    <source>
        <strain evidence="1">D6</strain>
    </source>
</reference>
<name>A0A9N8DFT9_9STRA</name>
<comment type="caution">
    <text evidence="1">The sequence shown here is derived from an EMBL/GenBank/DDBJ whole genome shotgun (WGS) entry which is preliminary data.</text>
</comment>